<protein>
    <submittedName>
        <fullName evidence="1">Uncharacterized protein</fullName>
    </submittedName>
</protein>
<dbReference type="EMBL" id="CTKE01000003">
    <property type="protein sequence ID" value="CQI88298.1"/>
    <property type="molecule type" value="Genomic_DNA"/>
</dbReference>
<gene>
    <name evidence="1" type="ORF">ERS008555_00633</name>
</gene>
<evidence type="ECO:0000313" key="2">
    <source>
        <dbReference type="Proteomes" id="UP000042054"/>
    </source>
</evidence>
<sequence>MLKIMSSSILFIISIIGVSIPLSTAANMWREPVPEIKNGKYYSLIVDRGELQKAIKDSNHEYVFSEKGAGTKPLVLVGTAVEIMAFLLSNETSGIENHLPELPDIYMGIAPYVAHQRFTGLFPLNDVLMQSVGQVQKFLPVGTLITDAAGIPGDLKELYDALHQLNKKQKESGQILYVKFSYLPEEGMVKVGSKTISFGKILKIMKNKI</sequence>
<dbReference type="AlphaFoldDB" id="A0A0U1HPB6"/>
<name>A0A0U1HPB6_YERRO</name>
<organism evidence="1 2">
    <name type="scientific">Yersinia rohdei</name>
    <dbReference type="NCBI Taxonomy" id="29485"/>
    <lineage>
        <taxon>Bacteria</taxon>
        <taxon>Pseudomonadati</taxon>
        <taxon>Pseudomonadota</taxon>
        <taxon>Gammaproteobacteria</taxon>
        <taxon>Enterobacterales</taxon>
        <taxon>Yersiniaceae</taxon>
        <taxon>Yersinia</taxon>
    </lineage>
</organism>
<dbReference type="RefSeq" id="WP_050534639.1">
    <property type="nucleotide sequence ID" value="NZ_CABIHY010000038.1"/>
</dbReference>
<evidence type="ECO:0000313" key="1">
    <source>
        <dbReference type="EMBL" id="CQI88298.1"/>
    </source>
</evidence>
<accession>A0A0U1HPB6</accession>
<reference evidence="1 2" key="1">
    <citation type="submission" date="2015-03" db="EMBL/GenBank/DDBJ databases">
        <authorList>
            <person name="Murphy D."/>
        </authorList>
    </citation>
    <scope>NUCLEOTIDE SEQUENCE [LARGE SCALE GENOMIC DNA]</scope>
    <source>
        <strain evidence="1 2">68/02</strain>
    </source>
</reference>
<proteinExistence type="predicted"/>
<dbReference type="Proteomes" id="UP000042054">
    <property type="component" value="Unassembled WGS sequence"/>
</dbReference>